<accession>A0A5M7BCL6</accession>
<sequence>MKNIIYVALVMLVLASCEKPNKIAFVDNGELINDYQEKKDVEAAFQIKDDAFRKRADSISQAFQAEAQKGQAEAQRLARSNRKKAEELMTGLQQKQQQLQQQMQIEQQKLTQEFQAEIDSVIVHVKDFVKDYGKTNGYNYILGTSDAAATVMYGAEQSDLTQTILDALNADYKKE</sequence>
<dbReference type="InterPro" id="IPR024930">
    <property type="entry name" value="Skp_dom_sf"/>
</dbReference>
<dbReference type="Pfam" id="PF03938">
    <property type="entry name" value="OmpH"/>
    <property type="match status" value="1"/>
</dbReference>
<keyword evidence="6" id="KW-1185">Reference proteome</keyword>
<dbReference type="GO" id="GO:0050821">
    <property type="term" value="P:protein stabilization"/>
    <property type="evidence" value="ECO:0007669"/>
    <property type="project" value="TreeGrafter"/>
</dbReference>
<proteinExistence type="inferred from homology"/>
<gene>
    <name evidence="4" type="ORF">F2B50_00900</name>
    <name evidence="5" type="ORF">FPF71_00900</name>
</gene>
<dbReference type="SUPFAM" id="SSF111384">
    <property type="entry name" value="OmpH-like"/>
    <property type="match status" value="1"/>
</dbReference>
<evidence type="ECO:0000256" key="1">
    <source>
        <dbReference type="ARBA" id="ARBA00009091"/>
    </source>
</evidence>
<evidence type="ECO:0000313" key="4">
    <source>
        <dbReference type="EMBL" id="KAA5827436.1"/>
    </source>
</evidence>
<dbReference type="PANTHER" id="PTHR35089:SF1">
    <property type="entry name" value="CHAPERONE PROTEIN SKP"/>
    <property type="match status" value="1"/>
</dbReference>
<reference evidence="5 6" key="2">
    <citation type="submission" date="2019-07" db="EMBL/GenBank/DDBJ databases">
        <title>Algibacter marinivivus sp. nov., isolated from the surface of a marine red alga.</title>
        <authorList>
            <person name="Zhong X."/>
            <person name="Xu W."/>
            <person name="Zhang Y."/>
            <person name="Zhang Q."/>
            <person name="Du Z."/>
        </authorList>
    </citation>
    <scope>NUCLEOTIDE SEQUENCE [LARGE SCALE GENOMIC DNA]</scope>
    <source>
        <strain evidence="5 6">RU-4-M-4</strain>
    </source>
</reference>
<dbReference type="EMBL" id="VWRS01000001">
    <property type="protein sequence ID" value="KAA5827436.1"/>
    <property type="molecule type" value="Genomic_DNA"/>
</dbReference>
<dbReference type="InterPro" id="IPR005632">
    <property type="entry name" value="Chaperone_Skp"/>
</dbReference>
<dbReference type="RefSeq" id="WP_144114786.1">
    <property type="nucleotide sequence ID" value="NZ_JACHGE010000001.1"/>
</dbReference>
<dbReference type="PROSITE" id="PS51257">
    <property type="entry name" value="PROKAR_LIPOPROTEIN"/>
    <property type="match status" value="1"/>
</dbReference>
<evidence type="ECO:0000313" key="5">
    <source>
        <dbReference type="EMBL" id="TSJ81681.1"/>
    </source>
</evidence>
<dbReference type="GO" id="GO:0051082">
    <property type="term" value="F:unfolded protein binding"/>
    <property type="evidence" value="ECO:0007669"/>
    <property type="project" value="InterPro"/>
</dbReference>
<evidence type="ECO:0000256" key="2">
    <source>
        <dbReference type="ARBA" id="ARBA00022729"/>
    </source>
</evidence>
<dbReference type="OrthoDB" id="1145062at2"/>
<organism evidence="4 7">
    <name type="scientific">Algibacter amylolyticus</name>
    <dbReference type="NCBI Taxonomy" id="1608400"/>
    <lineage>
        <taxon>Bacteria</taxon>
        <taxon>Pseudomonadati</taxon>
        <taxon>Bacteroidota</taxon>
        <taxon>Flavobacteriia</taxon>
        <taxon>Flavobacteriales</taxon>
        <taxon>Flavobacteriaceae</taxon>
        <taxon>Algibacter</taxon>
    </lineage>
</organism>
<dbReference type="AlphaFoldDB" id="A0A5M7BCL6"/>
<evidence type="ECO:0000313" key="6">
    <source>
        <dbReference type="Proteomes" id="UP000315145"/>
    </source>
</evidence>
<reference evidence="4 7" key="1">
    <citation type="journal article" date="2015" name="Int. J. Syst. Evol. Microbiol.">
        <title>Algibacter amylolyticus sp. nov., isolated from intertidal sediment.</title>
        <authorList>
            <person name="Zhang D.C."/>
            <person name="Wu J."/>
            <person name="Neuner K."/>
            <person name="Yao J."/>
            <person name="Margesin R."/>
        </authorList>
    </citation>
    <scope>NUCLEOTIDE SEQUENCE [LARGE SCALE GENOMIC DNA]</scope>
    <source>
        <strain evidence="4 7">RU-4-M-4</strain>
    </source>
</reference>
<dbReference type="Gene3D" id="3.30.910.20">
    <property type="entry name" value="Skp domain"/>
    <property type="match status" value="1"/>
</dbReference>
<comment type="similarity">
    <text evidence="1">Belongs to the Skp family.</text>
</comment>
<dbReference type="GO" id="GO:0005829">
    <property type="term" value="C:cytosol"/>
    <property type="evidence" value="ECO:0007669"/>
    <property type="project" value="TreeGrafter"/>
</dbReference>
<dbReference type="Proteomes" id="UP000322315">
    <property type="component" value="Unassembled WGS sequence"/>
</dbReference>
<name>A0A5M7BCL6_9FLAO</name>
<dbReference type="SMART" id="SM00935">
    <property type="entry name" value="OmpH"/>
    <property type="match status" value="1"/>
</dbReference>
<comment type="caution">
    <text evidence="4">The sequence shown here is derived from an EMBL/GenBank/DDBJ whole genome shotgun (WGS) entry which is preliminary data.</text>
</comment>
<feature type="coiled-coil region" evidence="3">
    <location>
        <begin position="82"/>
        <end position="109"/>
    </location>
</feature>
<evidence type="ECO:0000313" key="7">
    <source>
        <dbReference type="Proteomes" id="UP000322315"/>
    </source>
</evidence>
<keyword evidence="2" id="KW-0732">Signal</keyword>
<protein>
    <submittedName>
        <fullName evidence="4">OmpH family outer membrane protein</fullName>
    </submittedName>
</protein>
<evidence type="ECO:0000256" key="3">
    <source>
        <dbReference type="SAM" id="Coils"/>
    </source>
</evidence>
<dbReference type="Proteomes" id="UP000315145">
    <property type="component" value="Unassembled WGS sequence"/>
</dbReference>
<dbReference type="EMBL" id="VMBF01000001">
    <property type="protein sequence ID" value="TSJ81681.1"/>
    <property type="molecule type" value="Genomic_DNA"/>
</dbReference>
<dbReference type="PANTHER" id="PTHR35089">
    <property type="entry name" value="CHAPERONE PROTEIN SKP"/>
    <property type="match status" value="1"/>
</dbReference>
<keyword evidence="3" id="KW-0175">Coiled coil</keyword>
<reference evidence="4" key="3">
    <citation type="submission" date="2019-09" db="EMBL/GenBank/DDBJ databases">
        <authorList>
            <person name="Zhang D.-C."/>
        </authorList>
    </citation>
    <scope>NUCLEOTIDE SEQUENCE</scope>
    <source>
        <strain evidence="4">RU-4-M-4</strain>
    </source>
</reference>